<proteinExistence type="predicted"/>
<keyword evidence="3" id="KW-1185">Reference proteome</keyword>
<evidence type="ECO:0000313" key="2">
    <source>
        <dbReference type="EMBL" id="KAF6081478.1"/>
    </source>
</evidence>
<dbReference type="Pfam" id="PF15209">
    <property type="entry name" value="IL31"/>
    <property type="match status" value="1"/>
</dbReference>
<dbReference type="KEGG" id="pdic:114509353"/>
<dbReference type="GO" id="GO:0005126">
    <property type="term" value="F:cytokine receptor binding"/>
    <property type="evidence" value="ECO:0007669"/>
    <property type="project" value="TreeGrafter"/>
</dbReference>
<name>A0A6J2MVA1_9CHIR</name>
<evidence type="ECO:0000313" key="4">
    <source>
        <dbReference type="Proteomes" id="UP000664940"/>
    </source>
</evidence>
<dbReference type="AlphaFoldDB" id="A0A6J2MVA1"/>
<dbReference type="Proteomes" id="UP000664940">
    <property type="component" value="Unassembled WGS sequence"/>
</dbReference>
<protein>
    <submittedName>
        <fullName evidence="2 5">Interleukin-31</fullName>
    </submittedName>
</protein>
<feature type="chain" id="PRO_5044641923" evidence="1">
    <location>
        <begin position="27"/>
        <end position="149"/>
    </location>
</feature>
<dbReference type="InterPro" id="IPR027987">
    <property type="entry name" value="IL-31"/>
</dbReference>
<keyword evidence="1" id="KW-0732">Signal</keyword>
<dbReference type="GO" id="GO:0005615">
    <property type="term" value="C:extracellular space"/>
    <property type="evidence" value="ECO:0007669"/>
    <property type="project" value="TreeGrafter"/>
</dbReference>
<evidence type="ECO:0000256" key="1">
    <source>
        <dbReference type="SAM" id="SignalP"/>
    </source>
</evidence>
<evidence type="ECO:0000313" key="3">
    <source>
        <dbReference type="Proteomes" id="UP000504628"/>
    </source>
</evidence>
<dbReference type="EMBL" id="JABVXQ010000013">
    <property type="protein sequence ID" value="KAF6081478.1"/>
    <property type="molecule type" value="Genomic_DNA"/>
</dbReference>
<dbReference type="PANTHER" id="PTHR38652">
    <property type="entry name" value="INTERLEUKIN-31"/>
    <property type="match status" value="1"/>
</dbReference>
<sequence>MVSPTGPTGLALFLFCCSGLWLAVHTAPATDSLCQTIIKELKGLYEEILKVQEDEVGLPASPYQLPSLTHCCQPPRVNGSAILPYIQAIKPHVTNATVIGQVEEQLVKIKNHCEGGPDAPLPTVPSKPFERKWFISGVLRELSANLKSS</sequence>
<reference evidence="2 4" key="1">
    <citation type="journal article" date="2020" name="Nature">
        <title>Six reference-quality genomes reveal evolution of bat adaptations.</title>
        <authorList>
            <person name="Jebb D."/>
            <person name="Huang Z."/>
            <person name="Pippel M."/>
            <person name="Hughes G.M."/>
            <person name="Lavrichenko K."/>
            <person name="Devanna P."/>
            <person name="Winkler S."/>
            <person name="Jermiin L.S."/>
            <person name="Skirmuntt E.C."/>
            <person name="Katzourakis A."/>
            <person name="Burkitt-Gray L."/>
            <person name="Ray D.A."/>
            <person name="Sullivan K.A.M."/>
            <person name="Roscito J.G."/>
            <person name="Kirilenko B.M."/>
            <person name="Davalos L.M."/>
            <person name="Corthals A.P."/>
            <person name="Power M.L."/>
            <person name="Jones G."/>
            <person name="Ransome R.D."/>
            <person name="Dechmann D.K.N."/>
            <person name="Locatelli A.G."/>
            <person name="Puechmaille S.J."/>
            <person name="Fedrigo O."/>
            <person name="Jarvis E.D."/>
            <person name="Hiller M."/>
            <person name="Vernes S.C."/>
            <person name="Myers E.W."/>
            <person name="Teeling E.C."/>
        </authorList>
    </citation>
    <scope>NUCLEOTIDE SEQUENCE [LARGE SCALE GENOMIC DNA]</scope>
    <source>
        <strain evidence="2">Bat1K_MPI-CBG_1</strain>
    </source>
</reference>
<dbReference type="GeneID" id="114509353"/>
<organism evidence="3 5">
    <name type="scientific">Phyllostomus discolor</name>
    <name type="common">pale spear-nosed bat</name>
    <dbReference type="NCBI Taxonomy" id="89673"/>
    <lineage>
        <taxon>Eukaryota</taxon>
        <taxon>Metazoa</taxon>
        <taxon>Chordata</taxon>
        <taxon>Craniata</taxon>
        <taxon>Vertebrata</taxon>
        <taxon>Euteleostomi</taxon>
        <taxon>Mammalia</taxon>
        <taxon>Eutheria</taxon>
        <taxon>Laurasiatheria</taxon>
        <taxon>Chiroptera</taxon>
        <taxon>Yangochiroptera</taxon>
        <taxon>Phyllostomidae</taxon>
        <taxon>Phyllostominae</taxon>
        <taxon>Phyllostomus</taxon>
    </lineage>
</organism>
<evidence type="ECO:0000313" key="5">
    <source>
        <dbReference type="RefSeq" id="XP_028383499.1"/>
    </source>
</evidence>
<dbReference type="PANTHER" id="PTHR38652:SF1">
    <property type="entry name" value="INTERLEUKIN-31"/>
    <property type="match status" value="1"/>
</dbReference>
<dbReference type="OrthoDB" id="9837064at2759"/>
<accession>A0A6J2MVA1</accession>
<dbReference type="GO" id="GO:0005125">
    <property type="term" value="F:cytokine activity"/>
    <property type="evidence" value="ECO:0007669"/>
    <property type="project" value="TreeGrafter"/>
</dbReference>
<reference evidence="5" key="2">
    <citation type="submission" date="2025-04" db="UniProtKB">
        <authorList>
            <consortium name="RefSeq"/>
        </authorList>
    </citation>
    <scope>IDENTIFICATION</scope>
    <source>
        <tissue evidence="5">Muscle</tissue>
    </source>
</reference>
<dbReference type="CTD" id="386653"/>
<gene>
    <name evidence="5" type="primary">IL31</name>
    <name evidence="2" type="ORF">HJG60_006728</name>
</gene>
<feature type="signal peptide" evidence="1">
    <location>
        <begin position="1"/>
        <end position="26"/>
    </location>
</feature>
<dbReference type="RefSeq" id="XP_028383499.1">
    <property type="nucleotide sequence ID" value="XM_028527698.1"/>
</dbReference>
<dbReference type="Proteomes" id="UP000504628">
    <property type="component" value="Chromosome 13"/>
</dbReference>